<accession>A0A816ZHW2</accession>
<comment type="caution">
    <text evidence="2">The sequence shown here is derived from an EMBL/GenBank/DDBJ whole genome shotgun (WGS) entry which is preliminary data.</text>
</comment>
<feature type="domain" description="F-box" evidence="1">
    <location>
        <begin position="5"/>
        <end position="52"/>
    </location>
</feature>
<gene>
    <name evidence="2" type="ORF">MBJ925_LOCUS35179</name>
</gene>
<organism evidence="2 3">
    <name type="scientific">Rotaria magnacalcarata</name>
    <dbReference type="NCBI Taxonomy" id="392030"/>
    <lineage>
        <taxon>Eukaryota</taxon>
        <taxon>Metazoa</taxon>
        <taxon>Spiralia</taxon>
        <taxon>Gnathifera</taxon>
        <taxon>Rotifera</taxon>
        <taxon>Eurotatoria</taxon>
        <taxon>Bdelloidea</taxon>
        <taxon>Philodinida</taxon>
        <taxon>Philodinidae</taxon>
        <taxon>Rotaria</taxon>
    </lineage>
</organism>
<dbReference type="Proteomes" id="UP000663824">
    <property type="component" value="Unassembled WGS sequence"/>
</dbReference>
<evidence type="ECO:0000313" key="2">
    <source>
        <dbReference type="EMBL" id="CAF2196940.1"/>
    </source>
</evidence>
<evidence type="ECO:0000313" key="3">
    <source>
        <dbReference type="Proteomes" id="UP000663824"/>
    </source>
</evidence>
<protein>
    <recommendedName>
        <fullName evidence="1">F-box domain-containing protein</fullName>
    </recommendedName>
</protein>
<name>A0A816ZHW2_9BILA</name>
<sequence length="542" mass="64114">MENSCVQLNDLPDEILVIILKKLAKVEVLYSLFDVNKRLNKISHDTVFTNDLPTLMSASDDLIYSLPDQILDRFCSYILPKIHEKIEWLHLESRSMERILLATNYPNLYGISLHNIQPKTAINLFTDETSVIGTIKNQVLSLTIDISTQGLKYSPSDGNAIILNHIFTMFANLQYLNFGRSSVYDERLFFCIIPSTVFSTNLLELHVCLKSFHDCLYLLNGHFNQLQTLYIDVDLIFSSDIRNISMKKLPTLKYFWLHSDTITSAYDELVVPLLHRMPNLEKLDLYLNVIERKTFFDGNDLKMNIINYMPQLNKFTFNICSLSSFYNEINLPSNEDIQKTFRDFNNKEIIYWADYFPERRKGHCRIYSYPYKWKYYDDITNHFPGKIFIYVRSISLYDERPFEHEFFLRIAESFPLMEELFVRNQKQQINKPIEKSKKLSIIKYPSLKQRFLNNTCIDYHEQFLFDTKTSLPFNVRVNMQYGLVKQVTHNFTSNTTRSNCAKINFANLRKQMKFPEYSDDFSTGKELFRKHIKDYFPHTQID</sequence>
<reference evidence="2" key="1">
    <citation type="submission" date="2021-02" db="EMBL/GenBank/DDBJ databases">
        <authorList>
            <person name="Nowell W R."/>
        </authorList>
    </citation>
    <scope>NUCLEOTIDE SEQUENCE</scope>
</reference>
<dbReference type="InterPro" id="IPR001810">
    <property type="entry name" value="F-box_dom"/>
</dbReference>
<dbReference type="PROSITE" id="PS50181">
    <property type="entry name" value="FBOX"/>
    <property type="match status" value="1"/>
</dbReference>
<dbReference type="EMBL" id="CAJNRE010019441">
    <property type="protein sequence ID" value="CAF2196940.1"/>
    <property type="molecule type" value="Genomic_DNA"/>
</dbReference>
<evidence type="ECO:0000259" key="1">
    <source>
        <dbReference type="PROSITE" id="PS50181"/>
    </source>
</evidence>
<dbReference type="SUPFAM" id="SSF52047">
    <property type="entry name" value="RNI-like"/>
    <property type="match status" value="1"/>
</dbReference>
<dbReference type="AlphaFoldDB" id="A0A816ZHW2"/>
<dbReference type="InterPro" id="IPR032675">
    <property type="entry name" value="LRR_dom_sf"/>
</dbReference>
<dbReference type="Gene3D" id="3.80.10.10">
    <property type="entry name" value="Ribonuclease Inhibitor"/>
    <property type="match status" value="1"/>
</dbReference>
<proteinExistence type="predicted"/>